<comment type="caution">
    <text evidence="7">The sequence shown here is derived from an EMBL/GenBank/DDBJ whole genome shotgun (WGS) entry which is preliminary data.</text>
</comment>
<dbReference type="InterPro" id="IPR019382">
    <property type="entry name" value="eIF3l"/>
</dbReference>
<evidence type="ECO:0000256" key="1">
    <source>
        <dbReference type="ARBA" id="ARBA00022490"/>
    </source>
</evidence>
<evidence type="ECO:0000313" key="8">
    <source>
        <dbReference type="Proteomes" id="UP001174909"/>
    </source>
</evidence>
<comment type="subcellular location">
    <subcellularLocation>
        <location evidence="4">Cytoplasm</location>
    </subcellularLocation>
</comment>
<accession>A0AA35X8R2</accession>
<dbReference type="AlphaFoldDB" id="A0AA35X8R2"/>
<name>A0AA35X8R2_GEOBA</name>
<dbReference type="HAMAP" id="MF_03011">
    <property type="entry name" value="eIF3l"/>
    <property type="match status" value="1"/>
</dbReference>
<proteinExistence type="inferred from homology"/>
<evidence type="ECO:0000259" key="6">
    <source>
        <dbReference type="PROSITE" id="PS50250"/>
    </source>
</evidence>
<dbReference type="GO" id="GO:0016282">
    <property type="term" value="C:eukaryotic 43S preinitiation complex"/>
    <property type="evidence" value="ECO:0007669"/>
    <property type="project" value="UniProtKB-UniRule"/>
</dbReference>
<dbReference type="GO" id="GO:0033290">
    <property type="term" value="C:eukaryotic 48S preinitiation complex"/>
    <property type="evidence" value="ECO:0007669"/>
    <property type="project" value="UniProtKB-UniRule"/>
</dbReference>
<dbReference type="PANTHER" id="PTHR13242">
    <property type="entry name" value="EUKARYOTIC TRANSLATION INITIATION FACTOR 3"/>
    <property type="match status" value="1"/>
</dbReference>
<organism evidence="7 8">
    <name type="scientific">Geodia barretti</name>
    <name type="common">Barrett's horny sponge</name>
    <dbReference type="NCBI Taxonomy" id="519541"/>
    <lineage>
        <taxon>Eukaryota</taxon>
        <taxon>Metazoa</taxon>
        <taxon>Porifera</taxon>
        <taxon>Demospongiae</taxon>
        <taxon>Heteroscleromorpha</taxon>
        <taxon>Tetractinellida</taxon>
        <taxon>Astrophorina</taxon>
        <taxon>Geodiidae</taxon>
        <taxon>Geodia</taxon>
    </lineage>
</organism>
<gene>
    <name evidence="7" type="ORF">GBAR_LOCUS27328</name>
</gene>
<dbReference type="PANTHER" id="PTHR13242:SF0">
    <property type="entry name" value="EUKARYOTIC TRANSLATION INITIATION FACTOR 3 SUBUNIT L"/>
    <property type="match status" value="1"/>
</dbReference>
<evidence type="ECO:0000313" key="7">
    <source>
        <dbReference type="EMBL" id="CAI8049613.1"/>
    </source>
</evidence>
<reference evidence="7" key="1">
    <citation type="submission" date="2023-03" db="EMBL/GenBank/DDBJ databases">
        <authorList>
            <person name="Steffen K."/>
            <person name="Cardenas P."/>
        </authorList>
    </citation>
    <scope>NUCLEOTIDE SEQUENCE</scope>
</reference>
<dbReference type="GO" id="GO:0001732">
    <property type="term" value="P:formation of cytoplasmic translation initiation complex"/>
    <property type="evidence" value="ECO:0007669"/>
    <property type="project" value="UniProtKB-UniRule"/>
</dbReference>
<dbReference type="InterPro" id="IPR000717">
    <property type="entry name" value="PCI_dom"/>
</dbReference>
<dbReference type="EMBL" id="CASHTH010003806">
    <property type="protein sequence ID" value="CAI8049613.1"/>
    <property type="molecule type" value="Genomic_DNA"/>
</dbReference>
<keyword evidence="8" id="KW-1185">Reference proteome</keyword>
<comment type="subunit">
    <text evidence="4">Component of the eukaryotic translation initiation factor 3 (eIF-3) complex.</text>
</comment>
<dbReference type="Proteomes" id="UP001174909">
    <property type="component" value="Unassembled WGS sequence"/>
</dbReference>
<keyword evidence="3 4" id="KW-0648">Protein biosynthesis</keyword>
<comment type="function">
    <text evidence="4">Component of the eukaryotic translation initiation factor 3 (eIF-3) complex, which is involved in protein synthesis of a specialized repertoire of mRNAs and, together with other initiation factors, stimulates binding of mRNA and methionyl-tRNAi to the 40S ribosome. The eIF-3 complex specifically targets and initiates translation of a subset of mRNAs involved in cell proliferation.</text>
</comment>
<evidence type="ECO:0000256" key="3">
    <source>
        <dbReference type="ARBA" id="ARBA00022917"/>
    </source>
</evidence>
<keyword evidence="2 4" id="KW-0396">Initiation factor</keyword>
<dbReference type="PROSITE" id="PS50250">
    <property type="entry name" value="PCI"/>
    <property type="match status" value="1"/>
</dbReference>
<keyword evidence="1 4" id="KW-0963">Cytoplasm</keyword>
<dbReference type="GO" id="GO:0003743">
    <property type="term" value="F:translation initiation factor activity"/>
    <property type="evidence" value="ECO:0007669"/>
    <property type="project" value="UniProtKB-UniRule"/>
</dbReference>
<feature type="compositionally biased region" description="Low complexity" evidence="5">
    <location>
        <begin position="10"/>
        <end position="22"/>
    </location>
</feature>
<feature type="domain" description="PCI" evidence="6">
    <location>
        <begin position="347"/>
        <end position="551"/>
    </location>
</feature>
<comment type="similarity">
    <text evidence="4">Belongs to the eIF-3 subunit L family.</text>
</comment>
<evidence type="ECO:0000256" key="2">
    <source>
        <dbReference type="ARBA" id="ARBA00022540"/>
    </source>
</evidence>
<dbReference type="Pfam" id="PF10255">
    <property type="entry name" value="Paf67"/>
    <property type="match status" value="1"/>
</dbReference>
<protein>
    <recommendedName>
        <fullName evidence="4">Eukaryotic translation initiation factor 3 subunit L</fullName>
        <shortName evidence="4">eIF3l</shortName>
    </recommendedName>
</protein>
<sequence>MHAPIPPPQQMAMGQQPAMSGGVPLPHSQYPFPLTGYEMPPVAMGYGGPIPYGVAVPYMQGPPPPSKPPMDVADHPDLFIPKPVEEFLPRFRRQIRDKNIPEILNSYEVEFNKLSDRWFTEDPWPVVEQVVTLDSGMADDEVFITLYKELYFRHIYAKHKPTIDHRYNSFSNYCDLFNLILNTEEPIDLELPQKWLWDIIDEFIYQFQTFIQFRGKLKTRTAEEILSLKENQKMWNIHSVLNVLYSLIAKSNINQQLELNLAGETPAPGVFGGHSLYKELGYYGLIGLLRLHTQLGDYHQALQSVSNIQLSKKVLAVTRVPAAHISLYYFVGFCYFMMRRYKDTVRTFSNIIVFIQRAKQHFQPKSFQLDLVLKQNEQMLSILAMLISLSPQHVDEVVNSQLKHERYTDKMAKMQKGDLKTFEEMFTFACPKFMSPIPPDYDSLPENYNKEPTRYQCSLFLAEVEQQLIIPTIRSYLKFYTTMPISKLASFMEVDEPTLREQLLRFKHKTRTLVSTTKGVKHLSGELQSSSDLDFYIDGDMIHIADTKVARRYGDFFIRQINKLEEIAGRGN</sequence>
<dbReference type="GO" id="GO:0005852">
    <property type="term" value="C:eukaryotic translation initiation factor 3 complex"/>
    <property type="evidence" value="ECO:0007669"/>
    <property type="project" value="UniProtKB-UniRule"/>
</dbReference>
<evidence type="ECO:0000256" key="4">
    <source>
        <dbReference type="HAMAP-Rule" id="MF_03011"/>
    </source>
</evidence>
<evidence type="ECO:0000256" key="5">
    <source>
        <dbReference type="SAM" id="MobiDB-lite"/>
    </source>
</evidence>
<feature type="region of interest" description="Disordered" evidence="5">
    <location>
        <begin position="1"/>
        <end position="22"/>
    </location>
</feature>